<dbReference type="RefSeq" id="WP_124219812.1">
    <property type="nucleotide sequence ID" value="NZ_RKRF01000007.1"/>
</dbReference>
<keyword evidence="2" id="KW-1003">Cell membrane</keyword>
<evidence type="ECO:0000313" key="8">
    <source>
        <dbReference type="EMBL" id="RPF55852.1"/>
    </source>
</evidence>
<feature type="transmembrane region" description="Helical" evidence="6">
    <location>
        <begin position="131"/>
        <end position="149"/>
    </location>
</feature>
<feature type="domain" description="Type II secretion system protein GspF" evidence="7">
    <location>
        <begin position="171"/>
        <end position="295"/>
    </location>
</feature>
<dbReference type="InterPro" id="IPR018076">
    <property type="entry name" value="T2SS_GspF_dom"/>
</dbReference>
<evidence type="ECO:0000256" key="1">
    <source>
        <dbReference type="ARBA" id="ARBA00004651"/>
    </source>
</evidence>
<sequence length="308" mass="35197">MGTIIFMLSTFLFVTLVIAGIFHVTLKKDLNIERRIYEHFDNSFSPKDNRGKEQNKKRSQWLTKAIDRLRSMITDRMSLHSIKSLDKKLQEAGRPYQLNAVDFRLLQLALGVGLFVLLFVLFFPITENKAQVFLFCLAAGLIGAVYPMANLNTRIKKRIKEIEKMMPDYFDMLNLSVEAGMGLDSSVMEVSHKLSGPLSEEFLATIEDMNLGKSRLESFADLRDRIPSDHFQSVIRALIQADRLGVGMSKVIRVQTERIRETQLQSAREKSMKAPVKMLIPMVFCIFPLLFIVLMGPVLIQIMTTLFN</sequence>
<proteinExistence type="predicted"/>
<feature type="transmembrane region" description="Helical" evidence="6">
    <location>
        <begin position="105"/>
        <end position="125"/>
    </location>
</feature>
<name>A0A3N5C8I9_9BACI</name>
<organism evidence="8 9">
    <name type="scientific">Aquisalibacillus elongatus</name>
    <dbReference type="NCBI Taxonomy" id="485577"/>
    <lineage>
        <taxon>Bacteria</taxon>
        <taxon>Bacillati</taxon>
        <taxon>Bacillota</taxon>
        <taxon>Bacilli</taxon>
        <taxon>Bacillales</taxon>
        <taxon>Bacillaceae</taxon>
        <taxon>Aquisalibacillus</taxon>
    </lineage>
</organism>
<keyword evidence="9" id="KW-1185">Reference proteome</keyword>
<protein>
    <submittedName>
        <fullName evidence="8">Tight adherence protein C</fullName>
    </submittedName>
</protein>
<feature type="transmembrane region" description="Helical" evidence="6">
    <location>
        <begin position="6"/>
        <end position="26"/>
    </location>
</feature>
<evidence type="ECO:0000313" key="9">
    <source>
        <dbReference type="Proteomes" id="UP000276443"/>
    </source>
</evidence>
<dbReference type="GO" id="GO:0005886">
    <property type="term" value="C:plasma membrane"/>
    <property type="evidence" value="ECO:0007669"/>
    <property type="project" value="UniProtKB-SubCell"/>
</dbReference>
<comment type="caution">
    <text evidence="8">The sequence shown here is derived from an EMBL/GenBank/DDBJ whole genome shotgun (WGS) entry which is preliminary data.</text>
</comment>
<evidence type="ECO:0000256" key="2">
    <source>
        <dbReference type="ARBA" id="ARBA00022475"/>
    </source>
</evidence>
<dbReference type="PANTHER" id="PTHR35007:SF2">
    <property type="entry name" value="PILUS ASSEMBLE PROTEIN"/>
    <property type="match status" value="1"/>
</dbReference>
<dbReference type="OrthoDB" id="9810662at2"/>
<gene>
    <name evidence="8" type="ORF">EDC24_0737</name>
</gene>
<evidence type="ECO:0000256" key="4">
    <source>
        <dbReference type="ARBA" id="ARBA00022989"/>
    </source>
</evidence>
<feature type="transmembrane region" description="Helical" evidence="6">
    <location>
        <begin position="278"/>
        <end position="300"/>
    </location>
</feature>
<dbReference type="AlphaFoldDB" id="A0A3N5C8I9"/>
<reference evidence="8 9" key="1">
    <citation type="submission" date="2018-11" db="EMBL/GenBank/DDBJ databases">
        <title>Genomic Encyclopedia of Type Strains, Phase IV (KMG-IV): sequencing the most valuable type-strain genomes for metagenomic binning, comparative biology and taxonomic classification.</title>
        <authorList>
            <person name="Goeker M."/>
        </authorList>
    </citation>
    <scope>NUCLEOTIDE SEQUENCE [LARGE SCALE GENOMIC DNA]</scope>
    <source>
        <strain evidence="8 9">DSM 18090</strain>
    </source>
</reference>
<dbReference type="PANTHER" id="PTHR35007">
    <property type="entry name" value="INTEGRAL MEMBRANE PROTEIN-RELATED"/>
    <property type="match status" value="1"/>
</dbReference>
<dbReference type="Proteomes" id="UP000276443">
    <property type="component" value="Unassembled WGS sequence"/>
</dbReference>
<evidence type="ECO:0000256" key="5">
    <source>
        <dbReference type="ARBA" id="ARBA00023136"/>
    </source>
</evidence>
<evidence type="ECO:0000259" key="7">
    <source>
        <dbReference type="Pfam" id="PF00482"/>
    </source>
</evidence>
<dbReference type="Pfam" id="PF00482">
    <property type="entry name" value="T2SSF"/>
    <property type="match status" value="1"/>
</dbReference>
<keyword evidence="5 6" id="KW-0472">Membrane</keyword>
<comment type="subcellular location">
    <subcellularLocation>
        <location evidence="1">Cell membrane</location>
        <topology evidence="1">Multi-pass membrane protein</topology>
    </subcellularLocation>
</comment>
<evidence type="ECO:0000256" key="6">
    <source>
        <dbReference type="SAM" id="Phobius"/>
    </source>
</evidence>
<keyword evidence="3 6" id="KW-0812">Transmembrane</keyword>
<evidence type="ECO:0000256" key="3">
    <source>
        <dbReference type="ARBA" id="ARBA00022692"/>
    </source>
</evidence>
<dbReference type="EMBL" id="RKRF01000007">
    <property type="protein sequence ID" value="RPF55852.1"/>
    <property type="molecule type" value="Genomic_DNA"/>
</dbReference>
<keyword evidence="4 6" id="KW-1133">Transmembrane helix</keyword>
<accession>A0A3N5C8I9</accession>